<evidence type="ECO:0008006" key="3">
    <source>
        <dbReference type="Google" id="ProtNLM"/>
    </source>
</evidence>
<keyword evidence="2" id="KW-1185">Reference proteome</keyword>
<name>A0AAF0V768_SOLVR</name>
<gene>
    <name evidence="1" type="ORF">MTR67_051969</name>
</gene>
<evidence type="ECO:0000313" key="1">
    <source>
        <dbReference type="EMBL" id="WMV58584.1"/>
    </source>
</evidence>
<dbReference type="PANTHER" id="PTHR37984">
    <property type="entry name" value="PROTEIN CBG26694"/>
    <property type="match status" value="1"/>
</dbReference>
<dbReference type="InterPro" id="IPR043502">
    <property type="entry name" value="DNA/RNA_pol_sf"/>
</dbReference>
<evidence type="ECO:0000313" key="2">
    <source>
        <dbReference type="Proteomes" id="UP001234989"/>
    </source>
</evidence>
<dbReference type="InterPro" id="IPR050951">
    <property type="entry name" value="Retrovirus_Pol_polyprotein"/>
</dbReference>
<dbReference type="Gene3D" id="3.30.70.270">
    <property type="match status" value="2"/>
</dbReference>
<accession>A0AAF0V768</accession>
<dbReference type="Proteomes" id="UP001234989">
    <property type="component" value="Chromosome 12"/>
</dbReference>
<dbReference type="InterPro" id="IPR043128">
    <property type="entry name" value="Rev_trsase/Diguanyl_cyclase"/>
</dbReference>
<proteinExistence type="predicted"/>
<dbReference type="SUPFAM" id="SSF56672">
    <property type="entry name" value="DNA/RNA polymerases"/>
    <property type="match status" value="1"/>
</dbReference>
<dbReference type="AlphaFoldDB" id="A0AAF0V768"/>
<protein>
    <recommendedName>
        <fullName evidence="3">Reverse transcriptase</fullName>
    </recommendedName>
</protein>
<dbReference type="PANTHER" id="PTHR37984:SF5">
    <property type="entry name" value="PROTEIN NYNRIN-LIKE"/>
    <property type="match status" value="1"/>
</dbReference>
<organism evidence="1 2">
    <name type="scientific">Solanum verrucosum</name>
    <dbReference type="NCBI Taxonomy" id="315347"/>
    <lineage>
        <taxon>Eukaryota</taxon>
        <taxon>Viridiplantae</taxon>
        <taxon>Streptophyta</taxon>
        <taxon>Embryophyta</taxon>
        <taxon>Tracheophyta</taxon>
        <taxon>Spermatophyta</taxon>
        <taxon>Magnoliopsida</taxon>
        <taxon>eudicotyledons</taxon>
        <taxon>Gunneridae</taxon>
        <taxon>Pentapetalae</taxon>
        <taxon>asterids</taxon>
        <taxon>lamiids</taxon>
        <taxon>Solanales</taxon>
        <taxon>Solanaceae</taxon>
        <taxon>Solanoideae</taxon>
        <taxon>Solaneae</taxon>
        <taxon>Solanum</taxon>
    </lineage>
</organism>
<dbReference type="EMBL" id="CP133623">
    <property type="protein sequence ID" value="WMV58584.1"/>
    <property type="molecule type" value="Genomic_DNA"/>
</dbReference>
<sequence length="418" mass="48161">MVVEGTRRGRGRPKKYWEEVIRQDLAMLHITEDMTLDRKEWRSRIKVVGYHQLMVKEDYILKMTFRTRPQDQQLFAKFSKCEFWLKSVAFLGNIVSDKGIEVDPKKTYAINNWPRPLTPSDIRSFLGLAGYYRRFVEGFSSIASPLTTLTQRKGIQLVDSINGGFVVHNGKKSPFVGHVKVKKGLDPTLVELKETMLKKIVKDFSLGGDYVLRYQGQLCVPISDDLRENILSEACGSRYSIHLGATKMYRDLWEVEQKKPGVLSQDISIPFWKWEDLDIDFIVDLTRTCGSFDVVSRNRRSTRRFALWCSSSPSCTSLHRHHALGHWATCFPCFIVEKCVGDPTSIISLEGLEVKENISYEEVLVEILDWEVKKLRNKEVAFVKVLWRNPLVEGATWEAEGDMMSRYPHLFPSIPTQA</sequence>
<reference evidence="1" key="1">
    <citation type="submission" date="2023-08" db="EMBL/GenBank/DDBJ databases">
        <title>A de novo genome assembly of Solanum verrucosum Schlechtendal, a Mexican diploid species geographically isolated from the other diploid A-genome species in potato relatives.</title>
        <authorList>
            <person name="Hosaka K."/>
        </authorList>
    </citation>
    <scope>NUCLEOTIDE SEQUENCE</scope>
    <source>
        <tissue evidence="1">Young leaves</tissue>
    </source>
</reference>